<dbReference type="Pfam" id="PF07690">
    <property type="entry name" value="MFS_1"/>
    <property type="match status" value="1"/>
</dbReference>
<protein>
    <submittedName>
        <fullName evidence="7">(African queen) hypothetical protein</fullName>
    </submittedName>
</protein>
<dbReference type="Gene3D" id="1.20.1250.20">
    <property type="entry name" value="MFS general substrate transporter like domains"/>
    <property type="match status" value="2"/>
</dbReference>
<feature type="transmembrane region" description="Helical" evidence="5">
    <location>
        <begin position="362"/>
        <end position="383"/>
    </location>
</feature>
<proteinExistence type="predicted"/>
<dbReference type="InterPro" id="IPR036259">
    <property type="entry name" value="MFS_trans_sf"/>
</dbReference>
<dbReference type="Proteomes" id="UP000789524">
    <property type="component" value="Unassembled WGS sequence"/>
</dbReference>
<evidence type="ECO:0000313" key="7">
    <source>
        <dbReference type="EMBL" id="CAG9562235.1"/>
    </source>
</evidence>
<dbReference type="PANTHER" id="PTHR11662">
    <property type="entry name" value="SOLUTE CARRIER FAMILY 17"/>
    <property type="match status" value="1"/>
</dbReference>
<dbReference type="PANTHER" id="PTHR11662:SF280">
    <property type="entry name" value="FI21844P1-RELATED"/>
    <property type="match status" value="1"/>
</dbReference>
<dbReference type="InterPro" id="IPR050382">
    <property type="entry name" value="MFS_Na/Anion_cotransporter"/>
</dbReference>
<accession>A0A8J2QG22</accession>
<evidence type="ECO:0000313" key="8">
    <source>
        <dbReference type="Proteomes" id="UP000789524"/>
    </source>
</evidence>
<feature type="transmembrane region" description="Helical" evidence="5">
    <location>
        <begin position="172"/>
        <end position="196"/>
    </location>
</feature>
<dbReference type="PROSITE" id="PS50850">
    <property type="entry name" value="MFS"/>
    <property type="match status" value="1"/>
</dbReference>
<evidence type="ECO:0000256" key="1">
    <source>
        <dbReference type="ARBA" id="ARBA00004141"/>
    </source>
</evidence>
<dbReference type="EMBL" id="CAKASE010000047">
    <property type="protein sequence ID" value="CAG9562235.1"/>
    <property type="molecule type" value="Genomic_DNA"/>
</dbReference>
<dbReference type="OrthoDB" id="2985014at2759"/>
<dbReference type="InterPro" id="IPR011701">
    <property type="entry name" value="MFS"/>
</dbReference>
<feature type="transmembrane region" description="Helical" evidence="5">
    <location>
        <begin position="395"/>
        <end position="415"/>
    </location>
</feature>
<dbReference type="GO" id="GO:0016020">
    <property type="term" value="C:membrane"/>
    <property type="evidence" value="ECO:0007669"/>
    <property type="project" value="UniProtKB-SubCell"/>
</dbReference>
<organism evidence="7 8">
    <name type="scientific">Danaus chrysippus</name>
    <name type="common">African queen</name>
    <dbReference type="NCBI Taxonomy" id="151541"/>
    <lineage>
        <taxon>Eukaryota</taxon>
        <taxon>Metazoa</taxon>
        <taxon>Ecdysozoa</taxon>
        <taxon>Arthropoda</taxon>
        <taxon>Hexapoda</taxon>
        <taxon>Insecta</taxon>
        <taxon>Pterygota</taxon>
        <taxon>Neoptera</taxon>
        <taxon>Endopterygota</taxon>
        <taxon>Lepidoptera</taxon>
        <taxon>Glossata</taxon>
        <taxon>Ditrysia</taxon>
        <taxon>Papilionoidea</taxon>
        <taxon>Nymphalidae</taxon>
        <taxon>Danainae</taxon>
        <taxon>Danaini</taxon>
        <taxon>Danaina</taxon>
        <taxon>Danaus</taxon>
        <taxon>Anosia</taxon>
    </lineage>
</organism>
<feature type="domain" description="Major facilitator superfamily (MFS) profile" evidence="6">
    <location>
        <begin position="1"/>
        <end position="455"/>
    </location>
</feature>
<feature type="transmembrane region" description="Helical" evidence="5">
    <location>
        <begin position="427"/>
        <end position="449"/>
    </location>
</feature>
<comment type="subcellular location">
    <subcellularLocation>
        <location evidence="1">Membrane</location>
        <topology evidence="1">Multi-pass membrane protein</topology>
    </subcellularLocation>
</comment>
<dbReference type="InterPro" id="IPR020846">
    <property type="entry name" value="MFS_dom"/>
</dbReference>
<dbReference type="FunFam" id="1.20.1250.20:FF:000532">
    <property type="entry name" value="SLC (SoLute Carrier) homolog"/>
    <property type="match status" value="1"/>
</dbReference>
<sequence>MGYASRAHLGVTIVGMTSLDDLKDEIAVDIKDVNGSTKYRDPKDFNLNHSAINSGQIMKSQDSSWNIYKKYKWSKKIQEMVHGSFFLGYCVMMFPMGMVCHRWGGKIPLQIAMSVNAFISFFTPWIIAWGSWKALCVCRILQGLSQAGLYPAIQSLLSNWVPISERGSLSSYVYTGSGVGTVLAFQVAGVLAFSRFGWPSTFWFTGITCFVAFVLITVFGSARPDDHKSISEAEKLFIIGKVSHRVQQNVKIPWKAIITSIHVWATFVAHVGSAIFFVFFFIQIPTYMNAILKLDIRSNGILSSLPYIAAIFACIAFGFLSDFLINKKGVSIKKARIISSSIGAYIPALCCLFVPYTTNTVLAVICFVTSSTAHAAMHSGWMVNYIDLAPNLAGTLMATGNTITNILIVFMPLVVSNIVTDVTDQHQWRIVMFLMTAIGIVTNTIFVTFMTTEVQPWNEPIVENANDPEDIKLEEKKVEKEAKL</sequence>
<feature type="transmembrane region" description="Helical" evidence="5">
    <location>
        <begin position="202"/>
        <end position="222"/>
    </location>
</feature>
<feature type="transmembrane region" description="Helical" evidence="5">
    <location>
        <begin position="80"/>
        <end position="99"/>
    </location>
</feature>
<dbReference type="AlphaFoldDB" id="A0A8J2QG22"/>
<dbReference type="GO" id="GO:0022857">
    <property type="term" value="F:transmembrane transporter activity"/>
    <property type="evidence" value="ECO:0007669"/>
    <property type="project" value="InterPro"/>
</dbReference>
<keyword evidence="8" id="KW-1185">Reference proteome</keyword>
<feature type="transmembrane region" description="Helical" evidence="5">
    <location>
        <begin position="304"/>
        <end position="325"/>
    </location>
</feature>
<evidence type="ECO:0000256" key="4">
    <source>
        <dbReference type="ARBA" id="ARBA00023136"/>
    </source>
</evidence>
<keyword evidence="3 5" id="KW-1133">Transmembrane helix</keyword>
<keyword evidence="4 5" id="KW-0472">Membrane</keyword>
<feature type="transmembrane region" description="Helical" evidence="5">
    <location>
        <begin position="261"/>
        <end position="284"/>
    </location>
</feature>
<evidence type="ECO:0000256" key="5">
    <source>
        <dbReference type="SAM" id="Phobius"/>
    </source>
</evidence>
<evidence type="ECO:0000256" key="3">
    <source>
        <dbReference type="ARBA" id="ARBA00022989"/>
    </source>
</evidence>
<gene>
    <name evidence="7" type="ORF">DCHRY22_LOCUS3601</name>
</gene>
<dbReference type="GO" id="GO:0006820">
    <property type="term" value="P:monoatomic anion transport"/>
    <property type="evidence" value="ECO:0007669"/>
    <property type="project" value="TreeGrafter"/>
</dbReference>
<feature type="transmembrane region" description="Helical" evidence="5">
    <location>
        <begin position="337"/>
        <end position="356"/>
    </location>
</feature>
<keyword evidence="2 5" id="KW-0812">Transmembrane</keyword>
<dbReference type="SUPFAM" id="SSF103473">
    <property type="entry name" value="MFS general substrate transporter"/>
    <property type="match status" value="1"/>
</dbReference>
<evidence type="ECO:0000259" key="6">
    <source>
        <dbReference type="PROSITE" id="PS50850"/>
    </source>
</evidence>
<evidence type="ECO:0000256" key="2">
    <source>
        <dbReference type="ARBA" id="ARBA00022692"/>
    </source>
</evidence>
<comment type="caution">
    <text evidence="7">The sequence shown here is derived from an EMBL/GenBank/DDBJ whole genome shotgun (WGS) entry which is preliminary data.</text>
</comment>
<name>A0A8J2QG22_9NEOP</name>
<reference evidence="7" key="1">
    <citation type="submission" date="2021-09" db="EMBL/GenBank/DDBJ databases">
        <authorList>
            <person name="Martin H S."/>
        </authorList>
    </citation>
    <scope>NUCLEOTIDE SEQUENCE</scope>
</reference>
<feature type="transmembrane region" description="Helical" evidence="5">
    <location>
        <begin position="111"/>
        <end position="132"/>
    </location>
</feature>